<dbReference type="InterPro" id="IPR029032">
    <property type="entry name" value="AhpD-like"/>
</dbReference>
<comment type="caution">
    <text evidence="2">The sequence shown here is derived from an EMBL/GenBank/DDBJ whole genome shotgun (WGS) entry which is preliminary data.</text>
</comment>
<evidence type="ECO:0000313" key="2">
    <source>
        <dbReference type="EMBL" id="MBW8286155.1"/>
    </source>
</evidence>
<dbReference type="Gene3D" id="1.20.1290.10">
    <property type="entry name" value="AhpD-like"/>
    <property type="match status" value="1"/>
</dbReference>
<dbReference type="Pfam" id="PF02627">
    <property type="entry name" value="CMD"/>
    <property type="match status" value="1"/>
</dbReference>
<gene>
    <name evidence="2" type="ORF">KIF53_00715</name>
</gene>
<dbReference type="EMBL" id="JAHDTB010000001">
    <property type="protein sequence ID" value="MBW8286155.1"/>
    <property type="molecule type" value="Genomic_DNA"/>
</dbReference>
<protein>
    <submittedName>
        <fullName evidence="2">Carboxymuconolactone decarboxylase family protein</fullName>
    </submittedName>
</protein>
<sequence>MIRNDAQYQKGLELMAFLHGGHTGGARVAQIQDICPDFADMAIAWATGHILSRPGLDLATRELILVASCATQGFAQTQLVAHAEAALRAGASRRQIMETVLQLTFYAGGPAVSNALLALKDVLAEEA</sequence>
<accession>A0ABS7F7T7</accession>
<feature type="domain" description="Carboxymuconolactone decarboxylase-like" evidence="1">
    <location>
        <begin position="36"/>
        <end position="121"/>
    </location>
</feature>
<dbReference type="RefSeq" id="WP_043572848.1">
    <property type="nucleotide sequence ID" value="NZ_CP142381.1"/>
</dbReference>
<proteinExistence type="predicted"/>
<name>A0ABS7F7T7_9NEIS</name>
<dbReference type="PANTHER" id="PTHR33570:SF10">
    <property type="entry name" value="GAMMA-CARBOXYMUCONOLACTONE DECARBOXYLASE"/>
    <property type="match status" value="1"/>
</dbReference>
<keyword evidence="3" id="KW-1185">Reference proteome</keyword>
<dbReference type="SUPFAM" id="SSF69118">
    <property type="entry name" value="AhpD-like"/>
    <property type="match status" value="1"/>
</dbReference>
<organism evidence="2 3">
    <name type="scientific">Chromobacterium subtsugae</name>
    <dbReference type="NCBI Taxonomy" id="251747"/>
    <lineage>
        <taxon>Bacteria</taxon>
        <taxon>Pseudomonadati</taxon>
        <taxon>Pseudomonadota</taxon>
        <taxon>Betaproteobacteria</taxon>
        <taxon>Neisseriales</taxon>
        <taxon>Chromobacteriaceae</taxon>
        <taxon>Chromobacterium</taxon>
    </lineage>
</organism>
<reference evidence="2 3" key="1">
    <citation type="submission" date="2021-05" db="EMBL/GenBank/DDBJ databases">
        <title>Draft Whole Genome Sequencing Of Biosensor Chromobacterium violaceum Strain CV026 Reveals A Regulatory RNA In Chromobacterium violaceum Phenotype Regulatory Network.</title>
        <authorList>
            <person name="Hong K.W."/>
            <person name="Chan K.G."/>
            <person name="Chang C.-Y."/>
        </authorList>
    </citation>
    <scope>NUCLEOTIDE SEQUENCE [LARGE SCALE GENOMIC DNA]</scope>
    <source>
        <strain evidence="2 3">ATCC 31532</strain>
    </source>
</reference>
<dbReference type="InterPro" id="IPR052512">
    <property type="entry name" value="4CMD/NDH-1_regulator"/>
</dbReference>
<dbReference type="InterPro" id="IPR003779">
    <property type="entry name" value="CMD-like"/>
</dbReference>
<dbReference type="GeneID" id="89683609"/>
<evidence type="ECO:0000313" key="3">
    <source>
        <dbReference type="Proteomes" id="UP000711178"/>
    </source>
</evidence>
<dbReference type="PANTHER" id="PTHR33570">
    <property type="entry name" value="4-CARBOXYMUCONOLACTONE DECARBOXYLASE FAMILY PROTEIN"/>
    <property type="match status" value="1"/>
</dbReference>
<evidence type="ECO:0000259" key="1">
    <source>
        <dbReference type="Pfam" id="PF02627"/>
    </source>
</evidence>
<dbReference type="Proteomes" id="UP000711178">
    <property type="component" value="Unassembled WGS sequence"/>
</dbReference>